<dbReference type="AlphaFoldDB" id="A0A6G0WEH8"/>
<dbReference type="EMBL" id="VJMJ01000243">
    <property type="protein sequence ID" value="KAF0725408.1"/>
    <property type="molecule type" value="Genomic_DNA"/>
</dbReference>
<gene>
    <name evidence="1" type="ORF">Ae201684_016179</name>
</gene>
<evidence type="ECO:0000313" key="2">
    <source>
        <dbReference type="Proteomes" id="UP000481153"/>
    </source>
</evidence>
<reference evidence="1 2" key="1">
    <citation type="submission" date="2019-07" db="EMBL/GenBank/DDBJ databases">
        <title>Genomics analysis of Aphanomyces spp. identifies a new class of oomycete effector associated with host adaptation.</title>
        <authorList>
            <person name="Gaulin E."/>
        </authorList>
    </citation>
    <scope>NUCLEOTIDE SEQUENCE [LARGE SCALE GENOMIC DNA]</scope>
    <source>
        <strain evidence="1 2">ATCC 201684</strain>
    </source>
</reference>
<dbReference type="Proteomes" id="UP000481153">
    <property type="component" value="Unassembled WGS sequence"/>
</dbReference>
<keyword evidence="2" id="KW-1185">Reference proteome</keyword>
<dbReference type="VEuPathDB" id="FungiDB:AeMF1_016588"/>
<organism evidence="1 2">
    <name type="scientific">Aphanomyces euteiches</name>
    <dbReference type="NCBI Taxonomy" id="100861"/>
    <lineage>
        <taxon>Eukaryota</taxon>
        <taxon>Sar</taxon>
        <taxon>Stramenopiles</taxon>
        <taxon>Oomycota</taxon>
        <taxon>Saprolegniomycetes</taxon>
        <taxon>Saprolegniales</taxon>
        <taxon>Verrucalvaceae</taxon>
        <taxon>Aphanomyces</taxon>
    </lineage>
</organism>
<proteinExistence type="predicted"/>
<evidence type="ECO:0000313" key="1">
    <source>
        <dbReference type="EMBL" id="KAF0725408.1"/>
    </source>
</evidence>
<name>A0A6G0WEH8_9STRA</name>
<sequence>MGLNGVEWYVPLPARPYLPPAVFLPPLVDSKPSIRFVIALRCIDDGIFTYFVECVHINNDGGGGGVFSFARYLHLTAKLARHLLDSLRASPEHHELAHLHIPHPYQVWLVGRKRAAVLVLELLRYAFDTPRILADPILHDCLDLKLMERQTLLELAFQMHVSRQRLAQVRHKAMRQMRTVVHAMHIHDWEYASMAARLMELRHMYDCSQPLRLPLVIFDHDMASLARIPHLAAAKEPRNW</sequence>
<accession>A0A6G0WEH8</accession>
<comment type="caution">
    <text evidence="1">The sequence shown here is derived from an EMBL/GenBank/DDBJ whole genome shotgun (WGS) entry which is preliminary data.</text>
</comment>
<protein>
    <submittedName>
        <fullName evidence="1">Uncharacterized protein</fullName>
    </submittedName>
</protein>